<dbReference type="RefSeq" id="XP_024768957.1">
    <property type="nucleotide sequence ID" value="XM_024913990.1"/>
</dbReference>
<keyword evidence="3" id="KW-1185">Reference proteome</keyword>
<dbReference type="Proteomes" id="UP000241690">
    <property type="component" value="Unassembled WGS sequence"/>
</dbReference>
<evidence type="ECO:0000313" key="2">
    <source>
        <dbReference type="EMBL" id="PTB49280.1"/>
    </source>
</evidence>
<name>A0A2T3ZWU7_TRIHA</name>
<gene>
    <name evidence="2" type="ORF">M431DRAFT_277040</name>
</gene>
<keyword evidence="1" id="KW-0472">Membrane</keyword>
<evidence type="ECO:0008006" key="4">
    <source>
        <dbReference type="Google" id="ProtNLM"/>
    </source>
</evidence>
<feature type="transmembrane region" description="Helical" evidence="1">
    <location>
        <begin position="71"/>
        <end position="92"/>
    </location>
</feature>
<protein>
    <recommendedName>
        <fullName evidence="4">Transmembrane protein</fullName>
    </recommendedName>
</protein>
<organism evidence="2 3">
    <name type="scientific">Trichoderma harzianum CBS 226.95</name>
    <dbReference type="NCBI Taxonomy" id="983964"/>
    <lineage>
        <taxon>Eukaryota</taxon>
        <taxon>Fungi</taxon>
        <taxon>Dikarya</taxon>
        <taxon>Ascomycota</taxon>
        <taxon>Pezizomycotina</taxon>
        <taxon>Sordariomycetes</taxon>
        <taxon>Hypocreomycetidae</taxon>
        <taxon>Hypocreales</taxon>
        <taxon>Hypocreaceae</taxon>
        <taxon>Trichoderma</taxon>
    </lineage>
</organism>
<keyword evidence="1" id="KW-0812">Transmembrane</keyword>
<evidence type="ECO:0000256" key="1">
    <source>
        <dbReference type="SAM" id="Phobius"/>
    </source>
</evidence>
<dbReference type="GeneID" id="36622555"/>
<keyword evidence="1" id="KW-1133">Transmembrane helix</keyword>
<reference evidence="2 3" key="1">
    <citation type="submission" date="2016-07" db="EMBL/GenBank/DDBJ databases">
        <title>Multiple horizontal gene transfer events from other fungi enriched the ability of initially mycotrophic Trichoderma (Ascomycota) to feed on dead plant biomass.</title>
        <authorList>
            <consortium name="DOE Joint Genome Institute"/>
            <person name="Aerts A."/>
            <person name="Atanasova L."/>
            <person name="Chenthamara K."/>
            <person name="Zhang J."/>
            <person name="Grujic M."/>
            <person name="Henrissat B."/>
            <person name="Kuo A."/>
            <person name="Salamov A."/>
            <person name="Lipzen A."/>
            <person name="Labutti K."/>
            <person name="Barry K."/>
            <person name="Miao Y."/>
            <person name="Rahimi M.J."/>
            <person name="Shen Q."/>
            <person name="Grigoriev I.V."/>
            <person name="Kubicek C.P."/>
            <person name="Druzhinina I.S."/>
        </authorList>
    </citation>
    <scope>NUCLEOTIDE SEQUENCE [LARGE SCALE GENOMIC DNA]</scope>
    <source>
        <strain evidence="2 3">CBS 226.95</strain>
    </source>
</reference>
<proteinExistence type="predicted"/>
<evidence type="ECO:0000313" key="3">
    <source>
        <dbReference type="Proteomes" id="UP000241690"/>
    </source>
</evidence>
<sequence length="192" mass="22519">MLSQKISKENSTQKNVGKSLPSLSLYLGKRGKWEIGVEGFTSLFIFLVGERKNERVREIKKRVLCLALPRWEVLFFFLLILFAFFSCFYLFLKCSRSERGEKKLEEGKLGEMRCVCCMYALRMIFCNADFGEKRKLYGVNSNLLFLPTSYFIFHFSFTGEKKPICSIFCTRSERPFFLHLFLQCSIKPRQPS</sequence>
<dbReference type="EMBL" id="KZ679693">
    <property type="protein sequence ID" value="PTB49280.1"/>
    <property type="molecule type" value="Genomic_DNA"/>
</dbReference>
<accession>A0A2T3ZWU7</accession>
<dbReference type="AlphaFoldDB" id="A0A2T3ZWU7"/>